<name>A0A921HWK2_9BACT</name>
<proteinExistence type="predicted"/>
<protein>
    <submittedName>
        <fullName evidence="1">Glycosyl transferase</fullName>
    </submittedName>
</protein>
<evidence type="ECO:0000313" key="2">
    <source>
        <dbReference type="Proteomes" id="UP000717835"/>
    </source>
</evidence>
<organism evidence="1 2">
    <name type="scientific">Mediterranea massiliensis</name>
    <dbReference type="NCBI Taxonomy" id="1841865"/>
    <lineage>
        <taxon>Bacteria</taxon>
        <taxon>Pseudomonadati</taxon>
        <taxon>Bacteroidota</taxon>
        <taxon>Bacteroidia</taxon>
        <taxon>Bacteroidales</taxon>
        <taxon>Bacteroidaceae</taxon>
        <taxon>Mediterranea</taxon>
    </lineage>
</organism>
<dbReference type="AlphaFoldDB" id="A0A921HWK2"/>
<dbReference type="GO" id="GO:0016740">
    <property type="term" value="F:transferase activity"/>
    <property type="evidence" value="ECO:0007669"/>
    <property type="project" value="UniProtKB-KW"/>
</dbReference>
<dbReference type="Pfam" id="PF13692">
    <property type="entry name" value="Glyco_trans_1_4"/>
    <property type="match status" value="1"/>
</dbReference>
<evidence type="ECO:0000313" key="1">
    <source>
        <dbReference type="EMBL" id="HJF91559.1"/>
    </source>
</evidence>
<dbReference type="Gene3D" id="3.40.50.2000">
    <property type="entry name" value="Glycogen Phosphorylase B"/>
    <property type="match status" value="1"/>
</dbReference>
<reference evidence="1" key="2">
    <citation type="submission" date="2021-09" db="EMBL/GenBank/DDBJ databases">
        <authorList>
            <person name="Gilroy R."/>
        </authorList>
    </citation>
    <scope>NUCLEOTIDE SEQUENCE</scope>
    <source>
        <strain evidence="1">CHK55-1828</strain>
    </source>
</reference>
<dbReference type="RefSeq" id="WP_276826858.1">
    <property type="nucleotide sequence ID" value="NZ_DYVX01000035.1"/>
</dbReference>
<reference evidence="1" key="1">
    <citation type="journal article" date="2021" name="PeerJ">
        <title>Extensive microbial diversity within the chicken gut microbiome revealed by metagenomics and culture.</title>
        <authorList>
            <person name="Gilroy R."/>
            <person name="Ravi A."/>
            <person name="Getino M."/>
            <person name="Pursley I."/>
            <person name="Horton D.L."/>
            <person name="Alikhan N.F."/>
            <person name="Baker D."/>
            <person name="Gharbi K."/>
            <person name="Hall N."/>
            <person name="Watson M."/>
            <person name="Adriaenssens E.M."/>
            <person name="Foster-Nyarko E."/>
            <person name="Jarju S."/>
            <person name="Secka A."/>
            <person name="Antonio M."/>
            <person name="Oren A."/>
            <person name="Chaudhuri R.R."/>
            <person name="La Ragione R."/>
            <person name="Hildebrand F."/>
            <person name="Pallen M.J."/>
        </authorList>
    </citation>
    <scope>NUCLEOTIDE SEQUENCE</scope>
    <source>
        <strain evidence="1">CHK55-1828</strain>
    </source>
</reference>
<gene>
    <name evidence="1" type="ORF">K8W02_04125</name>
</gene>
<dbReference type="EMBL" id="DYVX01000035">
    <property type="protein sequence ID" value="HJF91559.1"/>
    <property type="molecule type" value="Genomic_DNA"/>
</dbReference>
<accession>A0A921HWK2</accession>
<dbReference type="Proteomes" id="UP000717835">
    <property type="component" value="Unassembled WGS sequence"/>
</dbReference>
<dbReference type="SUPFAM" id="SSF53756">
    <property type="entry name" value="UDP-Glycosyltransferase/glycogen phosphorylase"/>
    <property type="match status" value="1"/>
</dbReference>
<keyword evidence="1" id="KW-0808">Transferase</keyword>
<sequence length="390" mass="44274">MNNKRILKIAVVDCSVSGHRETYYRTFATTWAEMGNEVLLLAPQPSNTEEVATFRRIDVRPLRPLPTNRPLQKKLIVLQNAAIRLRNLKSVRKQLDDFHPDLVFFPCLDDLLPTLGPMCLFDRLLPYRWSGLLVQSALPRWQKGMPDVRPYLSSSHCLGVGVLNEYSADDLKAFQPHVWCMPDFADLSAPDPSYLLLQILRQRAGGRKVVSLLGSIGMRKGVTLLQQVIPLLPEDEYFFLIAGRSWLDEAETSRLRSLESGRTNCLFSLERIPDEACFNALVAASDVIFAVYRNFTGSSNLLTKAAAFRRPVIVSREACMGWRAEKYDIGRAIVETDANACRKAIADLCHDTKDRTEAYDRYLQQHSLTRLRSCLETLQENLLDNLIKTT</sequence>
<comment type="caution">
    <text evidence="1">The sequence shown here is derived from an EMBL/GenBank/DDBJ whole genome shotgun (WGS) entry which is preliminary data.</text>
</comment>